<dbReference type="EC" id="3.2.1.78" evidence="4"/>
<feature type="chain" id="PRO_5002222732" description="mannan endo-1,4-beta-mannosidase" evidence="10">
    <location>
        <begin position="22"/>
        <end position="478"/>
    </location>
</feature>
<comment type="similarity">
    <text evidence="3">Belongs to the glycosyl hydrolase 5 (cellulase A) family.</text>
</comment>
<comment type="subcellular location">
    <subcellularLocation>
        <location evidence="2">Secreted</location>
    </subcellularLocation>
</comment>
<evidence type="ECO:0000256" key="3">
    <source>
        <dbReference type="ARBA" id="ARBA00005641"/>
    </source>
</evidence>
<dbReference type="Proteomes" id="UP000054477">
    <property type="component" value="Unassembled WGS sequence"/>
</dbReference>
<evidence type="ECO:0000256" key="4">
    <source>
        <dbReference type="ARBA" id="ARBA00012706"/>
    </source>
</evidence>
<reference evidence="12 13" key="1">
    <citation type="submission" date="2014-04" db="EMBL/GenBank/DDBJ databases">
        <authorList>
            <consortium name="DOE Joint Genome Institute"/>
            <person name="Kuo A."/>
            <person name="Kohler A."/>
            <person name="Nagy L.G."/>
            <person name="Floudas D."/>
            <person name="Copeland A."/>
            <person name="Barry K.W."/>
            <person name="Cichocki N."/>
            <person name="Veneault-Fourrey C."/>
            <person name="LaButti K."/>
            <person name="Lindquist E.A."/>
            <person name="Lipzen A."/>
            <person name="Lundell T."/>
            <person name="Morin E."/>
            <person name="Murat C."/>
            <person name="Sun H."/>
            <person name="Tunlid A."/>
            <person name="Henrissat B."/>
            <person name="Grigoriev I.V."/>
            <person name="Hibbett D.S."/>
            <person name="Martin F."/>
            <person name="Nordberg H.P."/>
            <person name="Cantor M.N."/>
            <person name="Hua S.X."/>
        </authorList>
    </citation>
    <scope>NUCLEOTIDE SEQUENCE [LARGE SCALE GENOMIC DNA]</scope>
    <source>
        <strain evidence="12 13">LaAM-08-1</strain>
    </source>
</reference>
<evidence type="ECO:0000256" key="9">
    <source>
        <dbReference type="SAM" id="MobiDB-lite"/>
    </source>
</evidence>
<keyword evidence="6 10" id="KW-0732">Signal</keyword>
<gene>
    <name evidence="12" type="ORF">K443DRAFT_683741</name>
</gene>
<dbReference type="EMBL" id="KN838793">
    <property type="protein sequence ID" value="KIJ94441.1"/>
    <property type="molecule type" value="Genomic_DNA"/>
</dbReference>
<evidence type="ECO:0000256" key="1">
    <source>
        <dbReference type="ARBA" id="ARBA00001678"/>
    </source>
</evidence>
<feature type="compositionally biased region" description="Polar residues" evidence="9">
    <location>
        <begin position="459"/>
        <end position="478"/>
    </location>
</feature>
<dbReference type="PANTHER" id="PTHR31451:SF39">
    <property type="entry name" value="MANNAN ENDO-1,4-BETA-MANNOSIDASE 1"/>
    <property type="match status" value="1"/>
</dbReference>
<dbReference type="SUPFAM" id="SSF51445">
    <property type="entry name" value="(Trans)glycosidases"/>
    <property type="match status" value="1"/>
</dbReference>
<dbReference type="GO" id="GO:0005576">
    <property type="term" value="C:extracellular region"/>
    <property type="evidence" value="ECO:0007669"/>
    <property type="project" value="UniProtKB-SubCell"/>
</dbReference>
<evidence type="ECO:0000256" key="2">
    <source>
        <dbReference type="ARBA" id="ARBA00004613"/>
    </source>
</evidence>
<evidence type="ECO:0000313" key="13">
    <source>
        <dbReference type="Proteomes" id="UP000054477"/>
    </source>
</evidence>
<dbReference type="STRING" id="1095629.A0A0C9X9U5"/>
<keyword evidence="7 12" id="KW-0378">Hydrolase</keyword>
<keyword evidence="13" id="KW-1185">Reference proteome</keyword>
<dbReference type="Gene3D" id="3.20.20.80">
    <property type="entry name" value="Glycosidases"/>
    <property type="match status" value="1"/>
</dbReference>
<evidence type="ECO:0000256" key="5">
    <source>
        <dbReference type="ARBA" id="ARBA00022525"/>
    </source>
</evidence>
<keyword evidence="8" id="KW-0326">Glycosidase</keyword>
<feature type="region of interest" description="Disordered" evidence="9">
    <location>
        <begin position="438"/>
        <end position="478"/>
    </location>
</feature>
<feature type="signal peptide" evidence="10">
    <location>
        <begin position="1"/>
        <end position="21"/>
    </location>
</feature>
<comment type="catalytic activity">
    <reaction evidence="1">
        <text>Random hydrolysis of (1-&gt;4)-beta-D-mannosidic linkages in mannans, galactomannans and glucomannans.</text>
        <dbReference type="EC" id="3.2.1.78"/>
    </reaction>
</comment>
<dbReference type="GO" id="GO:0016985">
    <property type="term" value="F:mannan endo-1,4-beta-mannosidase activity"/>
    <property type="evidence" value="ECO:0007669"/>
    <property type="project" value="UniProtKB-EC"/>
</dbReference>
<proteinExistence type="inferred from homology"/>
<evidence type="ECO:0000256" key="8">
    <source>
        <dbReference type="ARBA" id="ARBA00023295"/>
    </source>
</evidence>
<dbReference type="AlphaFoldDB" id="A0A0C9X9U5"/>
<organism evidence="12 13">
    <name type="scientific">Laccaria amethystina LaAM-08-1</name>
    <dbReference type="NCBI Taxonomy" id="1095629"/>
    <lineage>
        <taxon>Eukaryota</taxon>
        <taxon>Fungi</taxon>
        <taxon>Dikarya</taxon>
        <taxon>Basidiomycota</taxon>
        <taxon>Agaricomycotina</taxon>
        <taxon>Agaricomycetes</taxon>
        <taxon>Agaricomycetidae</taxon>
        <taxon>Agaricales</taxon>
        <taxon>Agaricineae</taxon>
        <taxon>Hydnangiaceae</taxon>
        <taxon>Laccaria</taxon>
    </lineage>
</organism>
<evidence type="ECO:0000256" key="7">
    <source>
        <dbReference type="ARBA" id="ARBA00022801"/>
    </source>
</evidence>
<dbReference type="InterPro" id="IPR001547">
    <property type="entry name" value="Glyco_hydro_5"/>
</dbReference>
<dbReference type="GO" id="GO:0046355">
    <property type="term" value="P:mannan catabolic process"/>
    <property type="evidence" value="ECO:0007669"/>
    <property type="project" value="UniProtKB-ARBA"/>
</dbReference>
<dbReference type="HOGENOM" id="CLU_031603_3_0_1"/>
<feature type="domain" description="Glycoside hydrolase family 5" evidence="11">
    <location>
        <begin position="34"/>
        <end position="272"/>
    </location>
</feature>
<protein>
    <recommendedName>
        <fullName evidence="4">mannan endo-1,4-beta-mannosidase</fullName>
        <ecNumber evidence="4">3.2.1.78</ecNumber>
    </recommendedName>
</protein>
<accession>A0A0C9X9U5</accession>
<dbReference type="InterPro" id="IPR045053">
    <property type="entry name" value="MAN-like"/>
</dbReference>
<dbReference type="Pfam" id="PF26410">
    <property type="entry name" value="GH5_mannosidase"/>
    <property type="match status" value="1"/>
</dbReference>
<evidence type="ECO:0000313" key="12">
    <source>
        <dbReference type="EMBL" id="KIJ94441.1"/>
    </source>
</evidence>
<dbReference type="InterPro" id="IPR017853">
    <property type="entry name" value="GH"/>
</dbReference>
<name>A0A0C9X9U5_9AGAR</name>
<reference evidence="13" key="2">
    <citation type="submission" date="2015-01" db="EMBL/GenBank/DDBJ databases">
        <title>Evolutionary Origins and Diversification of the Mycorrhizal Mutualists.</title>
        <authorList>
            <consortium name="DOE Joint Genome Institute"/>
            <consortium name="Mycorrhizal Genomics Consortium"/>
            <person name="Kohler A."/>
            <person name="Kuo A."/>
            <person name="Nagy L.G."/>
            <person name="Floudas D."/>
            <person name="Copeland A."/>
            <person name="Barry K.W."/>
            <person name="Cichocki N."/>
            <person name="Veneault-Fourrey C."/>
            <person name="LaButti K."/>
            <person name="Lindquist E.A."/>
            <person name="Lipzen A."/>
            <person name="Lundell T."/>
            <person name="Morin E."/>
            <person name="Murat C."/>
            <person name="Riley R."/>
            <person name="Ohm R."/>
            <person name="Sun H."/>
            <person name="Tunlid A."/>
            <person name="Henrissat B."/>
            <person name="Grigoriev I.V."/>
            <person name="Hibbett D.S."/>
            <person name="Martin F."/>
        </authorList>
    </citation>
    <scope>NUCLEOTIDE SEQUENCE [LARGE SCALE GENOMIC DNA]</scope>
    <source>
        <strain evidence="13">LaAM-08-1</strain>
    </source>
</reference>
<evidence type="ECO:0000259" key="11">
    <source>
        <dbReference type="Pfam" id="PF26410"/>
    </source>
</evidence>
<evidence type="ECO:0000256" key="10">
    <source>
        <dbReference type="SAM" id="SignalP"/>
    </source>
</evidence>
<dbReference type="OrthoDB" id="406631at2759"/>
<sequence>MSRMSLALCITLVLQFWITLASRTDLSARWNTGFVAVSGGRFSLNGSLWRFYGTNAYWLQMSTNDDIDLTFHTIATAGFRVVRAWAFNDVSSKPSSGTYFQVLQNGQATINTGADGLQRLDQVVAAAQKYGVKLLLTLTNNWNPERPTPTASWDRRGVTDNGEFSQRGFLSNDYGGIDLYVRNFSPGGTHDLFYTDSTIISAFKNYVAQVVKRYADNPTVLGWELGNDLRCSSTLSASSSCNPQTITKWVVEISSYIKTLDSNHLVTAGDGGFYCLGCPKLYAKNSTQPSAVIFPGPSFDGSYGVDTEDILASPCIDFGSFQLFPDQVNYFPDQVKSFATKAIGDGGKWVAAHSNTARQQDKPEVLTAMELVTKDFWQFFVPFNATTPFPDTIPCRGVEEFQQTYAFTSWAGTALNGDVDGVLEYLWVQHGLTSHGTTFGPNSKRDLTMSPPGGGNYNGAASGQSADQFINSQPPLPM</sequence>
<keyword evidence="5" id="KW-0964">Secreted</keyword>
<evidence type="ECO:0000256" key="6">
    <source>
        <dbReference type="ARBA" id="ARBA00022729"/>
    </source>
</evidence>
<dbReference type="PANTHER" id="PTHR31451">
    <property type="match status" value="1"/>
</dbReference>